<dbReference type="AlphaFoldDB" id="A0A1Y1W8F1"/>
<dbReference type="PANTHER" id="PTHR28272">
    <property type="entry name" value="RIBONUCLEASES P/MRP PROTEIN SUBUNIT POP3"/>
    <property type="match status" value="1"/>
</dbReference>
<evidence type="ECO:0000313" key="3">
    <source>
        <dbReference type="EMBL" id="ORX69516.1"/>
    </source>
</evidence>
<organism evidence="3 4">
    <name type="scientific">Linderina pennispora</name>
    <dbReference type="NCBI Taxonomy" id="61395"/>
    <lineage>
        <taxon>Eukaryota</taxon>
        <taxon>Fungi</taxon>
        <taxon>Fungi incertae sedis</taxon>
        <taxon>Zoopagomycota</taxon>
        <taxon>Kickxellomycotina</taxon>
        <taxon>Kickxellomycetes</taxon>
        <taxon>Kickxellales</taxon>
        <taxon>Kickxellaceae</taxon>
        <taxon>Linderina</taxon>
    </lineage>
</organism>
<dbReference type="InterPro" id="IPR013241">
    <property type="entry name" value="RNase_P_Pop3"/>
</dbReference>
<dbReference type="PANTHER" id="PTHR28272:SF1">
    <property type="entry name" value="RIBONUCLEASES P_MRP PROTEIN SUBUNIT POP3"/>
    <property type="match status" value="1"/>
</dbReference>
<gene>
    <name evidence="3" type="ORF">DL89DRAFT_162364</name>
</gene>
<accession>A0A1Y1W8F1</accession>
<dbReference type="GO" id="GO:0008033">
    <property type="term" value="P:tRNA processing"/>
    <property type="evidence" value="ECO:0007669"/>
    <property type="project" value="InterPro"/>
</dbReference>
<reference evidence="3 4" key="1">
    <citation type="submission" date="2016-07" db="EMBL/GenBank/DDBJ databases">
        <title>Pervasive Adenine N6-methylation of Active Genes in Fungi.</title>
        <authorList>
            <consortium name="DOE Joint Genome Institute"/>
            <person name="Mondo S.J."/>
            <person name="Dannebaum R.O."/>
            <person name="Kuo R.C."/>
            <person name="Labutti K."/>
            <person name="Haridas S."/>
            <person name="Kuo A."/>
            <person name="Salamov A."/>
            <person name="Ahrendt S.R."/>
            <person name="Lipzen A."/>
            <person name="Sullivan W."/>
            <person name="Andreopoulos W.B."/>
            <person name="Clum A."/>
            <person name="Lindquist E."/>
            <person name="Daum C."/>
            <person name="Ramamoorthy G.K."/>
            <person name="Gryganskyi A."/>
            <person name="Culley D."/>
            <person name="Magnuson J.K."/>
            <person name="James T.Y."/>
            <person name="O'Malley M.A."/>
            <person name="Stajich J.E."/>
            <person name="Spatafora J.W."/>
            <person name="Visel A."/>
            <person name="Grigoriev I.V."/>
        </authorList>
    </citation>
    <scope>NUCLEOTIDE SEQUENCE [LARGE SCALE GENOMIC DNA]</scope>
    <source>
        <strain evidence="3 4">ATCC 12442</strain>
    </source>
</reference>
<dbReference type="RefSeq" id="XP_040743204.1">
    <property type="nucleotide sequence ID" value="XM_040883676.1"/>
</dbReference>
<feature type="region of interest" description="Disordered" evidence="2">
    <location>
        <begin position="288"/>
        <end position="359"/>
    </location>
</feature>
<sequence>MSVVSKSSATVRKKAHDRRTVFKHALEKPYATSWPEVDGDMQSAIVSDICATLSAHEETFQRAKHAIKKEQDCARSAAKRASQLDKKWSKDQRAQLVKDGKLQKDIEQQIRSALEERRKARDKSIRSRRDELEAKNEHVRQMREILEQVVVGINKNTRVLERMAAEGEGCTCKLGLVVVCRGDVDIQLVSHLQGLAHAAFVAVEGEPAADTDIAGLRMVGVGKGSEKQLALAIHQPRASVLGIKAGSELFKDLLAKVPKTLPPPVLAWVGGGERGLVKMAVREIRTTAPILNRGTKNKREETSDEGKQETKDAKKRRLTKKKKQLQKKKKQLQKKKRKPARLKAEKTTSAPKPKEGEGK</sequence>
<dbReference type="EMBL" id="MCFD01000007">
    <property type="protein sequence ID" value="ORX69516.1"/>
    <property type="molecule type" value="Genomic_DNA"/>
</dbReference>
<dbReference type="GO" id="GO:0006364">
    <property type="term" value="P:rRNA processing"/>
    <property type="evidence" value="ECO:0007669"/>
    <property type="project" value="InterPro"/>
</dbReference>
<protein>
    <submittedName>
        <fullName evidence="3">Uncharacterized protein</fullName>
    </submittedName>
</protein>
<keyword evidence="1" id="KW-0175">Coiled coil</keyword>
<evidence type="ECO:0000313" key="4">
    <source>
        <dbReference type="Proteomes" id="UP000193922"/>
    </source>
</evidence>
<feature type="compositionally biased region" description="Basic and acidic residues" evidence="2">
    <location>
        <begin position="297"/>
        <end position="312"/>
    </location>
</feature>
<feature type="compositionally biased region" description="Basic residues" evidence="2">
    <location>
        <begin position="313"/>
        <end position="341"/>
    </location>
</feature>
<keyword evidence="4" id="KW-1185">Reference proteome</keyword>
<feature type="compositionally biased region" description="Basic and acidic residues" evidence="2">
    <location>
        <begin position="342"/>
        <end position="359"/>
    </location>
</feature>
<evidence type="ECO:0000256" key="2">
    <source>
        <dbReference type="SAM" id="MobiDB-lite"/>
    </source>
</evidence>
<dbReference type="OrthoDB" id="20109at2759"/>
<name>A0A1Y1W8F1_9FUNG</name>
<comment type="caution">
    <text evidence="3">The sequence shown here is derived from an EMBL/GenBank/DDBJ whole genome shotgun (WGS) entry which is preliminary data.</text>
</comment>
<evidence type="ECO:0000256" key="1">
    <source>
        <dbReference type="SAM" id="Coils"/>
    </source>
</evidence>
<proteinExistence type="predicted"/>
<feature type="coiled-coil region" evidence="1">
    <location>
        <begin position="103"/>
        <end position="149"/>
    </location>
</feature>
<dbReference type="Proteomes" id="UP000193922">
    <property type="component" value="Unassembled WGS sequence"/>
</dbReference>
<dbReference type="GeneID" id="63800324"/>